<protein>
    <recommendedName>
        <fullName evidence="1">Transcriptional regulator HTH-type FeoC domain-containing protein</fullName>
    </recommendedName>
</protein>
<dbReference type="EMBL" id="UOGD01000283">
    <property type="protein sequence ID" value="VAX24855.1"/>
    <property type="molecule type" value="Genomic_DNA"/>
</dbReference>
<dbReference type="InterPro" id="IPR036388">
    <property type="entry name" value="WH-like_DNA-bd_sf"/>
</dbReference>
<sequence>MMNQKGGMPMMGMMRKMMEDTSDFNPMEMCQDVLRTVTKVSEMSFYATPEIRLMFEEWLASIEDEIFEFVQSEKEVNIDSISEHFKISKEAAKFFLNHLAASGKVKAEFNDNMSSETGNENNK</sequence>
<evidence type="ECO:0000259" key="1">
    <source>
        <dbReference type="Pfam" id="PF09012"/>
    </source>
</evidence>
<reference evidence="2" key="1">
    <citation type="submission" date="2018-06" db="EMBL/GenBank/DDBJ databases">
        <authorList>
            <person name="Zhirakovskaya E."/>
        </authorList>
    </citation>
    <scope>NUCLEOTIDE SEQUENCE</scope>
</reference>
<organism evidence="2">
    <name type="scientific">hydrothermal vent metagenome</name>
    <dbReference type="NCBI Taxonomy" id="652676"/>
    <lineage>
        <taxon>unclassified sequences</taxon>
        <taxon>metagenomes</taxon>
        <taxon>ecological metagenomes</taxon>
    </lineage>
</organism>
<dbReference type="Pfam" id="PF09012">
    <property type="entry name" value="FeoC"/>
    <property type="match status" value="1"/>
</dbReference>
<evidence type="ECO:0000313" key="2">
    <source>
        <dbReference type="EMBL" id="VAX24855.1"/>
    </source>
</evidence>
<dbReference type="AlphaFoldDB" id="A0A3B1CZR9"/>
<proteinExistence type="predicted"/>
<gene>
    <name evidence="2" type="ORF">MNBD_IGNAVI01-478</name>
</gene>
<feature type="domain" description="Transcriptional regulator HTH-type FeoC" evidence="1">
    <location>
        <begin position="65"/>
        <end position="114"/>
    </location>
</feature>
<dbReference type="InterPro" id="IPR015102">
    <property type="entry name" value="Tscrpt_reg_HTH_FeoC"/>
</dbReference>
<dbReference type="InterPro" id="IPR036390">
    <property type="entry name" value="WH_DNA-bd_sf"/>
</dbReference>
<dbReference type="Gene3D" id="1.10.10.10">
    <property type="entry name" value="Winged helix-like DNA-binding domain superfamily/Winged helix DNA-binding domain"/>
    <property type="match status" value="1"/>
</dbReference>
<accession>A0A3B1CZR9</accession>
<dbReference type="SUPFAM" id="SSF46785">
    <property type="entry name" value="Winged helix' DNA-binding domain"/>
    <property type="match status" value="1"/>
</dbReference>
<name>A0A3B1CZR9_9ZZZZ</name>